<comment type="caution">
    <text evidence="2">The sequence shown here is derived from an EMBL/GenBank/DDBJ whole genome shotgun (WGS) entry which is preliminary data.</text>
</comment>
<accession>A0A420PUP7</accession>
<feature type="compositionally biased region" description="Polar residues" evidence="1">
    <location>
        <begin position="1"/>
        <end position="20"/>
    </location>
</feature>
<feature type="region of interest" description="Disordered" evidence="1">
    <location>
        <begin position="43"/>
        <end position="65"/>
    </location>
</feature>
<name>A0A420PUP7_FUSOX</name>
<organism evidence="2 3">
    <name type="scientific">Fusarium oxysporum</name>
    <name type="common">Fusarium vascular wilt</name>
    <dbReference type="NCBI Taxonomy" id="5507"/>
    <lineage>
        <taxon>Eukaryota</taxon>
        <taxon>Fungi</taxon>
        <taxon>Dikarya</taxon>
        <taxon>Ascomycota</taxon>
        <taxon>Pezizomycotina</taxon>
        <taxon>Sordariomycetes</taxon>
        <taxon>Hypocreomycetidae</taxon>
        <taxon>Hypocreales</taxon>
        <taxon>Nectriaceae</taxon>
        <taxon>Fusarium</taxon>
        <taxon>Fusarium oxysporum species complex</taxon>
    </lineage>
</organism>
<gene>
    <name evidence="2" type="ORF">BFJ68_g14446</name>
</gene>
<evidence type="ECO:0000256" key="1">
    <source>
        <dbReference type="SAM" id="MobiDB-lite"/>
    </source>
</evidence>
<evidence type="ECO:0000313" key="3">
    <source>
        <dbReference type="Proteomes" id="UP000285860"/>
    </source>
</evidence>
<evidence type="ECO:0000313" key="2">
    <source>
        <dbReference type="EMBL" id="RKK96260.1"/>
    </source>
</evidence>
<feature type="region of interest" description="Disordered" evidence="1">
    <location>
        <begin position="1"/>
        <end position="27"/>
    </location>
</feature>
<dbReference type="VEuPathDB" id="FungiDB:FOMG_19707"/>
<dbReference type="Proteomes" id="UP000285860">
    <property type="component" value="Unassembled WGS sequence"/>
</dbReference>
<proteinExistence type="predicted"/>
<dbReference type="EMBL" id="MRCY01000122">
    <property type="protein sequence ID" value="RKK96260.1"/>
    <property type="molecule type" value="Genomic_DNA"/>
</dbReference>
<sequence>MKAQEQNLENQKTQLQTELNQGEAAKRDLDTEYQTLCQEVADQRQSLSALNSKKEAANDDLKRLEHQKENLESFIDSLESRKKELESEAQEMRSTEEEAALFPIEEDTPPPTSETSDLQRMAFPVEMRRKTRVVKTEIELTAWLEVLEQRGYSMVDQHMKTLVPHSCFKALKDEEQEKDRLIILLKEFHSEYDFLEDGCLQWAKKRARVEYIFRDADEIREKKRTRVNQTDDVDDIL</sequence>
<dbReference type="VEuPathDB" id="FungiDB:FOXG_15501"/>
<dbReference type="VEuPathDB" id="FungiDB:FOMG_19709"/>
<dbReference type="AlphaFoldDB" id="A0A420PUP7"/>
<reference evidence="2 3" key="1">
    <citation type="journal article" date="2018" name="Sci. Rep.">
        <title>Characterisation of pathogen-specific regions and novel effector candidates in Fusarium oxysporum f. sp. cepae.</title>
        <authorList>
            <person name="Armitage A.D."/>
            <person name="Taylor A."/>
            <person name="Sobczyk M.K."/>
            <person name="Baxter L."/>
            <person name="Greenfield B.P."/>
            <person name="Bates H.J."/>
            <person name="Wilson F."/>
            <person name="Jackson A.C."/>
            <person name="Ott S."/>
            <person name="Harrison R.J."/>
            <person name="Clarkson J.P."/>
        </authorList>
    </citation>
    <scope>NUCLEOTIDE SEQUENCE [LARGE SCALE GENOMIC DNA]</scope>
    <source>
        <strain evidence="2 3">Fo_A28</strain>
    </source>
</reference>
<feature type="compositionally biased region" description="Basic and acidic residues" evidence="1">
    <location>
        <begin position="52"/>
        <end position="65"/>
    </location>
</feature>
<dbReference type="VEuPathDB" id="FungiDB:FOZG_17209"/>
<protein>
    <submittedName>
        <fullName evidence="2">Uncharacterized protein</fullName>
    </submittedName>
</protein>